<protein>
    <recommendedName>
        <fullName evidence="2">Splicing factor Cactin</fullName>
    </recommendedName>
</protein>
<dbReference type="PANTHER" id="PTHR21737:SF4">
    <property type="entry name" value="SPLICING FACTOR CACTIN"/>
    <property type="match status" value="1"/>
</dbReference>
<dbReference type="Pfam" id="PF09732">
    <property type="entry name" value="CactinC_cactus"/>
    <property type="match status" value="1"/>
</dbReference>
<dbReference type="PANTHER" id="PTHR21737">
    <property type="entry name" value="POLYGLUTAMINE BINDING PROTEIN 1/MARVEL MEMBRANE-ASSOCIATING DOMAIN CONTAINING 3"/>
    <property type="match status" value="1"/>
</dbReference>
<feature type="region of interest" description="Disordered" evidence="3">
    <location>
        <begin position="401"/>
        <end position="446"/>
    </location>
</feature>
<dbReference type="Proteomes" id="UP000279307">
    <property type="component" value="Chromosome 12"/>
</dbReference>
<evidence type="ECO:0000259" key="4">
    <source>
        <dbReference type="Pfam" id="PF09732"/>
    </source>
</evidence>
<feature type="region of interest" description="Disordered" evidence="3">
    <location>
        <begin position="1"/>
        <end position="107"/>
    </location>
</feature>
<feature type="region of interest" description="Disordered" evidence="3">
    <location>
        <begin position="158"/>
        <end position="187"/>
    </location>
</feature>
<feature type="compositionally biased region" description="Basic residues" evidence="3">
    <location>
        <begin position="20"/>
        <end position="32"/>
    </location>
</feature>
<dbReference type="AlphaFoldDB" id="A0A026VYB6"/>
<dbReference type="OrthoDB" id="265955at2759"/>
<dbReference type="Proteomes" id="UP000053097">
    <property type="component" value="Unassembled WGS sequence"/>
</dbReference>
<feature type="compositionally biased region" description="Basic residues" evidence="3">
    <location>
        <begin position="93"/>
        <end position="107"/>
    </location>
</feature>
<dbReference type="STRING" id="2015173.A0A026VYB6"/>
<dbReference type="SMART" id="SM01050">
    <property type="entry name" value="CactinC_cactus"/>
    <property type="match status" value="1"/>
</dbReference>
<dbReference type="InterPro" id="IPR018816">
    <property type="entry name" value="Cactin_central"/>
</dbReference>
<dbReference type="GO" id="GO:0005681">
    <property type="term" value="C:spliceosomal complex"/>
    <property type="evidence" value="ECO:0007669"/>
    <property type="project" value="TreeGrafter"/>
</dbReference>
<keyword evidence="8" id="KW-1185">Reference proteome</keyword>
<feature type="compositionally biased region" description="Low complexity" evidence="3">
    <location>
        <begin position="33"/>
        <end position="58"/>
    </location>
</feature>
<evidence type="ECO:0000313" key="6">
    <source>
        <dbReference type="EMBL" id="EZA47859.1"/>
    </source>
</evidence>
<dbReference type="Pfam" id="PF10312">
    <property type="entry name" value="Cactin_mid"/>
    <property type="match status" value="1"/>
</dbReference>
<organism evidence="6 8">
    <name type="scientific">Ooceraea biroi</name>
    <name type="common">Clonal raider ant</name>
    <name type="synonym">Cerapachys biroi</name>
    <dbReference type="NCBI Taxonomy" id="2015173"/>
    <lineage>
        <taxon>Eukaryota</taxon>
        <taxon>Metazoa</taxon>
        <taxon>Ecdysozoa</taxon>
        <taxon>Arthropoda</taxon>
        <taxon>Hexapoda</taxon>
        <taxon>Insecta</taxon>
        <taxon>Pterygota</taxon>
        <taxon>Neoptera</taxon>
        <taxon>Endopterygota</taxon>
        <taxon>Hymenoptera</taxon>
        <taxon>Apocrita</taxon>
        <taxon>Aculeata</taxon>
        <taxon>Formicoidea</taxon>
        <taxon>Formicidae</taxon>
        <taxon>Dorylinae</taxon>
        <taxon>Ooceraea</taxon>
    </lineage>
</organism>
<dbReference type="GO" id="GO:0045292">
    <property type="term" value="P:mRNA cis splicing, via spliceosome"/>
    <property type="evidence" value="ECO:0007669"/>
    <property type="project" value="TreeGrafter"/>
</dbReference>
<comment type="similarity">
    <text evidence="1">Belongs to the CACTIN family.</text>
</comment>
<feature type="compositionally biased region" description="Acidic residues" evidence="3">
    <location>
        <begin position="437"/>
        <end position="446"/>
    </location>
</feature>
<dbReference type="InterPro" id="IPR019134">
    <property type="entry name" value="Cactin_C"/>
</dbReference>
<feature type="domain" description="Splicing factor Cactin C-terminal" evidence="4">
    <location>
        <begin position="542"/>
        <end position="666"/>
    </location>
</feature>
<evidence type="ECO:0000256" key="2">
    <source>
        <dbReference type="ARBA" id="ARBA00034534"/>
    </source>
</evidence>
<evidence type="ECO:0000313" key="7">
    <source>
        <dbReference type="EMBL" id="RLU15765.1"/>
    </source>
</evidence>
<sequence length="666" mass="78549">MLKSARSAKMPNPGRESRKTSSRKHKSKKRKLSSSSPSSTTSSRSSSHSSTDSSSDSTKLLEKLQKQRQKQVEDRKRQKEVMKATETPEEKRLRRLKKKEAKERRRKERMGWDNDYLHYTNTDNPFGDGNILSTFVWSKKLGKEGLLGVGREELEMRNRHKQEENKRELEKVKKRRQERELERQQREEEMTMLQRGKEAAQLEQWARQEDQFHLEQARLRSRIRIQDGRAKPIDLLAKYINAEEEVDAVEMHEPYTYLRGLQVKDLEDLIEDIKVYKELERGKNLDYWNDITVIVEDELHKLRKLERTEYEVAVGRREGIHESVAKDVTSIFKGKTATQLEALQLQIQAKITGKPEGVDIGYWESLLSQLKAHMARARLRDRHQENLRKKLEVLIAEQGVARTETEAEGSQAQESEPLTKQDEPSTSAAIEKNENSQSEDDEETNVADDLLSESFREYELGGYSPVYVTYSQLEPGTIVTLEDDDNQRLEYARQQVLSTGRKIQNVMTSEEQAMHREARKGMGSDEAQFSVESSLEAQIYLWSDKYRPRKPRYFNRVHTGFEWNKYNQTHYDMDNPPPKIVQGYKFNIFYPDLIDKNTTPEYFLTPCADNKDFAILRFHAGPPYEDIAFKIVNREWEYSYKRGFRCQFHNNIFQLWFHFKRYRYRR</sequence>
<feature type="domain" description="Splicing factor cactin central" evidence="5">
    <location>
        <begin position="195"/>
        <end position="383"/>
    </location>
</feature>
<dbReference type="EMBL" id="KK107770">
    <property type="protein sequence ID" value="EZA47859.1"/>
    <property type="molecule type" value="Genomic_DNA"/>
</dbReference>
<dbReference type="OMA" id="HIDFWND"/>
<gene>
    <name evidence="7" type="ORF">DMN91_011521</name>
    <name evidence="6" type="ORF">X777_15178</name>
</gene>
<evidence type="ECO:0000259" key="5">
    <source>
        <dbReference type="Pfam" id="PF10312"/>
    </source>
</evidence>
<evidence type="ECO:0000313" key="8">
    <source>
        <dbReference type="Proteomes" id="UP000053097"/>
    </source>
</evidence>
<reference evidence="7" key="3">
    <citation type="submission" date="2018-07" db="EMBL/GenBank/DDBJ databases">
        <authorList>
            <person name="Mckenzie S.K."/>
            <person name="Kronauer D.J.C."/>
        </authorList>
    </citation>
    <scope>NUCLEOTIDE SEQUENCE</scope>
    <source>
        <strain evidence="7">Clonal line C1</strain>
    </source>
</reference>
<evidence type="ECO:0000256" key="1">
    <source>
        <dbReference type="ARBA" id="ARBA00006895"/>
    </source>
</evidence>
<evidence type="ECO:0000256" key="3">
    <source>
        <dbReference type="SAM" id="MobiDB-lite"/>
    </source>
</evidence>
<name>A0A026VYB6_OOCBI</name>
<reference evidence="6 8" key="1">
    <citation type="journal article" date="2014" name="Curr. Biol.">
        <title>The genome of the clonal raider ant Cerapachys biroi.</title>
        <authorList>
            <person name="Oxley P.R."/>
            <person name="Ji L."/>
            <person name="Fetter-Pruneda I."/>
            <person name="McKenzie S.K."/>
            <person name="Li C."/>
            <person name="Hu H."/>
            <person name="Zhang G."/>
            <person name="Kronauer D.J."/>
        </authorList>
    </citation>
    <scope>NUCLEOTIDE SEQUENCE [LARGE SCALE GENOMIC DNA]</scope>
</reference>
<feature type="compositionally biased region" description="Basic and acidic residues" evidence="3">
    <location>
        <begin position="59"/>
        <end position="92"/>
    </location>
</feature>
<proteinExistence type="inferred from homology"/>
<reference evidence="7" key="2">
    <citation type="journal article" date="2018" name="Genome Res.">
        <title>The genomic architecture and molecular evolution of ant odorant receptors.</title>
        <authorList>
            <person name="McKenzie S.K."/>
            <person name="Kronauer D.J.C."/>
        </authorList>
    </citation>
    <scope>NUCLEOTIDE SEQUENCE [LARGE SCALE GENOMIC DNA]</scope>
    <source>
        <strain evidence="7">Clonal line C1</strain>
    </source>
</reference>
<accession>A0A026VYB6</accession>
<dbReference type="EMBL" id="QOIP01000012">
    <property type="protein sequence ID" value="RLU15765.1"/>
    <property type="molecule type" value="Genomic_DNA"/>
</dbReference>
<dbReference type="GO" id="GO:0005737">
    <property type="term" value="C:cytoplasm"/>
    <property type="evidence" value="ECO:0007669"/>
    <property type="project" value="TreeGrafter"/>
</dbReference>